<evidence type="ECO:0000256" key="2">
    <source>
        <dbReference type="ARBA" id="ARBA00022692"/>
    </source>
</evidence>
<evidence type="ECO:0000256" key="5">
    <source>
        <dbReference type="SAM" id="Phobius"/>
    </source>
</evidence>
<dbReference type="Pfam" id="PF00520">
    <property type="entry name" value="Ion_trans"/>
    <property type="match status" value="1"/>
</dbReference>
<evidence type="ECO:0000256" key="4">
    <source>
        <dbReference type="ARBA" id="ARBA00023136"/>
    </source>
</evidence>
<dbReference type="OrthoDB" id="10517692at2759"/>
<keyword evidence="4 5" id="KW-0472">Membrane</keyword>
<protein>
    <recommendedName>
        <fullName evidence="6">Ion transport domain-containing protein</fullName>
    </recommendedName>
</protein>
<keyword evidence="8" id="KW-1185">Reference proteome</keyword>
<sequence>MPAILKSTSEMKFGLKYYNNTVLGYQLGFYDQVSGNITISLKIKSIITLLRSLHNFTAKIYLHYHLDNPHDSSRLGVETCLHSPEGLNQLPEFNTISNCLFTMFRISIVDSYNYDAMYGRDALMTFILVGSFIALEAILAVNLLIAMLNCAFNRDNTVLQEKLYMARASILLYVEKYPYFSTKSDELYHYIKFIADPIVEPFYIEENTLEEEHNIKVAVFEIKRDLEELIQKIEKDEHNIFLQQLLKMYGEKEVMGNMSTRFSEERVSMILKNIINLQKAVTILHQQQDETYNRLKNSIEDLCERFEKELKYKPKKGI</sequence>
<accession>A0A401SH12</accession>
<organism evidence="7 8">
    <name type="scientific">Chiloscyllium punctatum</name>
    <name type="common">Brownbanded bambooshark</name>
    <name type="synonym">Hemiscyllium punctatum</name>
    <dbReference type="NCBI Taxonomy" id="137246"/>
    <lineage>
        <taxon>Eukaryota</taxon>
        <taxon>Metazoa</taxon>
        <taxon>Chordata</taxon>
        <taxon>Craniata</taxon>
        <taxon>Vertebrata</taxon>
        <taxon>Chondrichthyes</taxon>
        <taxon>Elasmobranchii</taxon>
        <taxon>Galeomorphii</taxon>
        <taxon>Galeoidea</taxon>
        <taxon>Orectolobiformes</taxon>
        <taxon>Hemiscylliidae</taxon>
        <taxon>Chiloscyllium</taxon>
    </lineage>
</organism>
<dbReference type="InterPro" id="IPR005821">
    <property type="entry name" value="Ion_trans_dom"/>
</dbReference>
<comment type="subcellular location">
    <subcellularLocation>
        <location evidence="1">Membrane</location>
        <topology evidence="1">Multi-pass membrane protein</topology>
    </subcellularLocation>
</comment>
<evidence type="ECO:0000256" key="3">
    <source>
        <dbReference type="ARBA" id="ARBA00022989"/>
    </source>
</evidence>
<evidence type="ECO:0000259" key="6">
    <source>
        <dbReference type="Pfam" id="PF00520"/>
    </source>
</evidence>
<reference evidence="7 8" key="1">
    <citation type="journal article" date="2018" name="Nat. Ecol. Evol.">
        <title>Shark genomes provide insights into elasmobranch evolution and the origin of vertebrates.</title>
        <authorList>
            <person name="Hara Y"/>
            <person name="Yamaguchi K"/>
            <person name="Onimaru K"/>
            <person name="Kadota M"/>
            <person name="Koyanagi M"/>
            <person name="Keeley SD"/>
            <person name="Tatsumi K"/>
            <person name="Tanaka K"/>
            <person name="Motone F"/>
            <person name="Kageyama Y"/>
            <person name="Nozu R"/>
            <person name="Adachi N"/>
            <person name="Nishimura O"/>
            <person name="Nakagawa R"/>
            <person name="Tanegashima C"/>
            <person name="Kiyatake I"/>
            <person name="Matsumoto R"/>
            <person name="Murakumo K"/>
            <person name="Nishida K"/>
            <person name="Terakita A"/>
            <person name="Kuratani S"/>
            <person name="Sato K"/>
            <person name="Hyodo S Kuraku.S."/>
        </authorList>
    </citation>
    <scope>NUCLEOTIDE SEQUENCE [LARGE SCALE GENOMIC DNA]</scope>
</reference>
<feature type="transmembrane region" description="Helical" evidence="5">
    <location>
        <begin position="122"/>
        <end position="148"/>
    </location>
</feature>
<dbReference type="STRING" id="137246.A0A401SH12"/>
<dbReference type="GO" id="GO:0005216">
    <property type="term" value="F:monoatomic ion channel activity"/>
    <property type="evidence" value="ECO:0007669"/>
    <property type="project" value="InterPro"/>
</dbReference>
<keyword evidence="3 5" id="KW-1133">Transmembrane helix</keyword>
<feature type="domain" description="Ion transport" evidence="6">
    <location>
        <begin position="83"/>
        <end position="155"/>
    </location>
</feature>
<comment type="caution">
    <text evidence="7">The sequence shown here is derived from an EMBL/GenBank/DDBJ whole genome shotgun (WGS) entry which is preliminary data.</text>
</comment>
<dbReference type="GO" id="GO:0016020">
    <property type="term" value="C:membrane"/>
    <property type="evidence" value="ECO:0007669"/>
    <property type="project" value="UniProtKB-SubCell"/>
</dbReference>
<evidence type="ECO:0000256" key="1">
    <source>
        <dbReference type="ARBA" id="ARBA00004141"/>
    </source>
</evidence>
<name>A0A401SH12_CHIPU</name>
<evidence type="ECO:0000313" key="8">
    <source>
        <dbReference type="Proteomes" id="UP000287033"/>
    </source>
</evidence>
<evidence type="ECO:0000313" key="7">
    <source>
        <dbReference type="EMBL" id="GCC29709.1"/>
    </source>
</evidence>
<dbReference type="AlphaFoldDB" id="A0A401SH12"/>
<dbReference type="Proteomes" id="UP000287033">
    <property type="component" value="Unassembled WGS sequence"/>
</dbReference>
<keyword evidence="2 5" id="KW-0812">Transmembrane</keyword>
<dbReference type="EMBL" id="BEZZ01000264">
    <property type="protein sequence ID" value="GCC29709.1"/>
    <property type="molecule type" value="Genomic_DNA"/>
</dbReference>
<proteinExistence type="predicted"/>
<gene>
    <name evidence="7" type="ORF">chiPu_0008151</name>
</gene>